<dbReference type="AlphaFoldDB" id="A0A3M7Q316"/>
<dbReference type="Pfam" id="PF14580">
    <property type="entry name" value="LRR_9"/>
    <property type="match status" value="1"/>
</dbReference>
<keyword evidence="1" id="KW-0433">Leucine-rich repeat</keyword>
<evidence type="ECO:0000313" key="4">
    <source>
        <dbReference type="Proteomes" id="UP000276133"/>
    </source>
</evidence>
<dbReference type="EMBL" id="REGN01007631">
    <property type="protein sequence ID" value="RNA05683.1"/>
    <property type="molecule type" value="Genomic_DNA"/>
</dbReference>
<dbReference type="SMART" id="SM00364">
    <property type="entry name" value="LRR_BAC"/>
    <property type="match status" value="3"/>
</dbReference>
<dbReference type="SUPFAM" id="SSF52058">
    <property type="entry name" value="L domain-like"/>
    <property type="match status" value="1"/>
</dbReference>
<keyword evidence="2" id="KW-0677">Repeat</keyword>
<keyword evidence="3" id="KW-0418">Kinase</keyword>
<dbReference type="SMART" id="SM00365">
    <property type="entry name" value="LRR_SD22"/>
    <property type="match status" value="6"/>
</dbReference>
<evidence type="ECO:0000256" key="1">
    <source>
        <dbReference type="ARBA" id="ARBA00022614"/>
    </source>
</evidence>
<dbReference type="InterPro" id="IPR050836">
    <property type="entry name" value="SDS22/Internalin_LRR"/>
</dbReference>
<dbReference type="Pfam" id="PF12799">
    <property type="entry name" value="LRR_4"/>
    <property type="match status" value="1"/>
</dbReference>
<dbReference type="InterPro" id="IPR025875">
    <property type="entry name" value="Leu-rich_rpt_4"/>
</dbReference>
<dbReference type="PANTHER" id="PTHR46652:SF3">
    <property type="entry name" value="LEUCINE-RICH REPEAT-CONTAINING PROTEIN 9"/>
    <property type="match status" value="1"/>
</dbReference>
<reference evidence="3 4" key="1">
    <citation type="journal article" date="2018" name="Sci. Rep.">
        <title>Genomic signatures of local adaptation to the degree of environmental predictability in rotifers.</title>
        <authorList>
            <person name="Franch-Gras L."/>
            <person name="Hahn C."/>
            <person name="Garcia-Roger E.M."/>
            <person name="Carmona M.J."/>
            <person name="Serra M."/>
            <person name="Gomez A."/>
        </authorList>
    </citation>
    <scope>NUCLEOTIDE SEQUENCE [LARGE SCALE GENOMIC DNA]</scope>
    <source>
        <strain evidence="3">HYR1</strain>
    </source>
</reference>
<proteinExistence type="predicted"/>
<sequence length="370" mass="42543">MSSQIEEDSKDGSDILQALDEELVTKNLSNLGRTADGTKFSYLNLSIPGLNLSDIACLSKFKELQTLNLSNNNLNDLSVLSELPFLLYLNVSNNKIEKLFDFLPSYNLKEADFSFNRITEIGNLSNFHYLQSLQLNNNQIKRIEGLEYCHRLKNLNLAHNLIKKIEGLENLPLLGLDLRSNQIKKIEGLEPLKYLRFLNLSGNMIKFLHGIPEKHEFLEQIDFENNRIASLSEIEHLTALNLLRDLNLISNPVREAEDYYSAVIFKLPKLVFLDNRKIDSNDKVNAKNLFHPSAEYIASRDHMTNFIFNIIQDHKVRESTLPNIDSPYPILLLCGPEGSGTSHMATRLAKQFPEYFDYVYWLLNFLFLSK</sequence>
<evidence type="ECO:0000256" key="2">
    <source>
        <dbReference type="ARBA" id="ARBA00022737"/>
    </source>
</evidence>
<dbReference type="STRING" id="10195.A0A3M7Q316"/>
<gene>
    <name evidence="3" type="ORF">BpHYR1_010225</name>
</gene>
<evidence type="ECO:0000313" key="3">
    <source>
        <dbReference type="EMBL" id="RNA05683.1"/>
    </source>
</evidence>
<dbReference type="PROSITE" id="PS51450">
    <property type="entry name" value="LRR"/>
    <property type="match status" value="6"/>
</dbReference>
<dbReference type="Proteomes" id="UP000276133">
    <property type="component" value="Unassembled WGS sequence"/>
</dbReference>
<dbReference type="InterPro" id="IPR001611">
    <property type="entry name" value="Leu-rich_rpt"/>
</dbReference>
<dbReference type="PANTHER" id="PTHR46652">
    <property type="entry name" value="LEUCINE-RICH REPEAT AND IQ DOMAIN-CONTAINING PROTEIN 1-RELATED"/>
    <property type="match status" value="1"/>
</dbReference>
<protein>
    <submittedName>
        <fullName evidence="3">Leucine-rich repeat and guanylate kinase domain-containing</fullName>
    </submittedName>
</protein>
<comment type="caution">
    <text evidence="3">The sequence shown here is derived from an EMBL/GenBank/DDBJ whole genome shotgun (WGS) entry which is preliminary data.</text>
</comment>
<dbReference type="Gene3D" id="3.80.10.10">
    <property type="entry name" value="Ribonuclease Inhibitor"/>
    <property type="match status" value="2"/>
</dbReference>
<dbReference type="InterPro" id="IPR027417">
    <property type="entry name" value="P-loop_NTPase"/>
</dbReference>
<dbReference type="SUPFAM" id="SSF52540">
    <property type="entry name" value="P-loop containing nucleoside triphosphate hydrolases"/>
    <property type="match status" value="1"/>
</dbReference>
<dbReference type="OrthoDB" id="6334211at2759"/>
<accession>A0A3M7Q316</accession>
<dbReference type="Pfam" id="PF00560">
    <property type="entry name" value="LRR_1"/>
    <property type="match status" value="1"/>
</dbReference>
<keyword evidence="3" id="KW-0808">Transferase</keyword>
<dbReference type="GO" id="GO:0016301">
    <property type="term" value="F:kinase activity"/>
    <property type="evidence" value="ECO:0007669"/>
    <property type="project" value="UniProtKB-KW"/>
</dbReference>
<organism evidence="3 4">
    <name type="scientific">Brachionus plicatilis</name>
    <name type="common">Marine rotifer</name>
    <name type="synonym">Brachionus muelleri</name>
    <dbReference type="NCBI Taxonomy" id="10195"/>
    <lineage>
        <taxon>Eukaryota</taxon>
        <taxon>Metazoa</taxon>
        <taxon>Spiralia</taxon>
        <taxon>Gnathifera</taxon>
        <taxon>Rotifera</taxon>
        <taxon>Eurotatoria</taxon>
        <taxon>Monogononta</taxon>
        <taxon>Pseudotrocha</taxon>
        <taxon>Ploima</taxon>
        <taxon>Brachionidae</taxon>
        <taxon>Brachionus</taxon>
    </lineage>
</organism>
<keyword evidence="4" id="KW-1185">Reference proteome</keyword>
<name>A0A3M7Q316_BRAPC</name>
<dbReference type="InterPro" id="IPR032675">
    <property type="entry name" value="LRR_dom_sf"/>
</dbReference>